<keyword evidence="3" id="KW-1185">Reference proteome</keyword>
<name>A0A8S4R7M6_9NEOP</name>
<evidence type="ECO:0000256" key="1">
    <source>
        <dbReference type="SAM" id="SignalP"/>
    </source>
</evidence>
<feature type="signal peptide" evidence="1">
    <location>
        <begin position="1"/>
        <end position="17"/>
    </location>
</feature>
<sequence>MKTFLLTIPYLLYLVNAKLLSKIAVEKNVAEDFDRKISSSKEDGRYSNIAYLCTKKIRNPRLSNENTVKPINVTKLETQIKPKVTLLKKPIPKFTYTGSEEDYLAKTRFMNRFPDSIEHEDEDFSVDDYDFDVNHDEFAGRGKPLESRVRVKVVRQRLKGNPPKIEKSRPTPVLSQIKVLPHNEGKPSIKVTRKAVADKMKEEEYDDEFATGAKSVEINKISITTGNLVSDENEDSKDDKFKQTLRTARLSPLSFDTYADKLGEKSPGFMFKALSYLPLFSLSYSSLEKLNEDVIADN</sequence>
<keyword evidence="1" id="KW-0732">Signal</keyword>
<comment type="caution">
    <text evidence="2">The sequence shown here is derived from an EMBL/GenBank/DDBJ whole genome shotgun (WGS) entry which is preliminary data.</text>
</comment>
<protein>
    <submittedName>
        <fullName evidence="2">Jg1222 protein</fullName>
    </submittedName>
</protein>
<evidence type="ECO:0000313" key="2">
    <source>
        <dbReference type="EMBL" id="CAH2232903.1"/>
    </source>
</evidence>
<dbReference type="Proteomes" id="UP000838756">
    <property type="component" value="Unassembled WGS sequence"/>
</dbReference>
<gene>
    <name evidence="2" type="primary">jg1222</name>
    <name evidence="2" type="ORF">PAEG_LOCUS11075</name>
</gene>
<dbReference type="AlphaFoldDB" id="A0A8S4R7M6"/>
<reference evidence="2" key="1">
    <citation type="submission" date="2022-03" db="EMBL/GenBank/DDBJ databases">
        <authorList>
            <person name="Lindestad O."/>
        </authorList>
    </citation>
    <scope>NUCLEOTIDE SEQUENCE</scope>
</reference>
<dbReference type="OrthoDB" id="7481275at2759"/>
<feature type="chain" id="PRO_5035865894" evidence="1">
    <location>
        <begin position="18"/>
        <end position="298"/>
    </location>
</feature>
<accession>A0A8S4R7M6</accession>
<organism evidence="2 3">
    <name type="scientific">Pararge aegeria aegeria</name>
    <dbReference type="NCBI Taxonomy" id="348720"/>
    <lineage>
        <taxon>Eukaryota</taxon>
        <taxon>Metazoa</taxon>
        <taxon>Ecdysozoa</taxon>
        <taxon>Arthropoda</taxon>
        <taxon>Hexapoda</taxon>
        <taxon>Insecta</taxon>
        <taxon>Pterygota</taxon>
        <taxon>Neoptera</taxon>
        <taxon>Endopterygota</taxon>
        <taxon>Lepidoptera</taxon>
        <taxon>Glossata</taxon>
        <taxon>Ditrysia</taxon>
        <taxon>Papilionoidea</taxon>
        <taxon>Nymphalidae</taxon>
        <taxon>Satyrinae</taxon>
        <taxon>Satyrini</taxon>
        <taxon>Parargina</taxon>
        <taxon>Pararge</taxon>
    </lineage>
</organism>
<dbReference type="EMBL" id="CAKXAJ010024922">
    <property type="protein sequence ID" value="CAH2232903.1"/>
    <property type="molecule type" value="Genomic_DNA"/>
</dbReference>
<proteinExistence type="predicted"/>
<evidence type="ECO:0000313" key="3">
    <source>
        <dbReference type="Proteomes" id="UP000838756"/>
    </source>
</evidence>